<feature type="transmembrane region" description="Helical" evidence="6">
    <location>
        <begin position="15"/>
        <end position="39"/>
    </location>
</feature>
<evidence type="ECO:0000256" key="3">
    <source>
        <dbReference type="ARBA" id="ARBA00022694"/>
    </source>
</evidence>
<keyword evidence="2 8" id="KW-0808">Transferase</keyword>
<dbReference type="EMBL" id="CP084166">
    <property type="protein sequence ID" value="UJG39971.1"/>
    <property type="molecule type" value="Genomic_DNA"/>
</dbReference>
<feature type="domain" description="tRNA-guanine(15) transglycosylase-like" evidence="7">
    <location>
        <begin position="48"/>
        <end position="377"/>
    </location>
</feature>
<dbReference type="Proteomes" id="UP001201020">
    <property type="component" value="Chromosome"/>
</dbReference>
<evidence type="ECO:0000259" key="7">
    <source>
        <dbReference type="Pfam" id="PF01702"/>
    </source>
</evidence>
<dbReference type="InterPro" id="IPR050076">
    <property type="entry name" value="ArchSynthase1/Queuine_TRR"/>
</dbReference>
<dbReference type="Gene3D" id="3.40.50.10630">
    <property type="entry name" value="Uracil-DNA glycosylase-like"/>
    <property type="match status" value="1"/>
</dbReference>
<proteinExistence type="predicted"/>
<keyword evidence="3" id="KW-0819">tRNA processing</keyword>
<keyword evidence="1 8" id="KW-0328">Glycosyltransferase</keyword>
<dbReference type="EC" id="2.4.2.48" evidence="8"/>
<dbReference type="SUPFAM" id="SSF51713">
    <property type="entry name" value="tRNA-guanine transglycosylase"/>
    <property type="match status" value="1"/>
</dbReference>
<dbReference type="GO" id="GO:0005737">
    <property type="term" value="C:cytoplasm"/>
    <property type="evidence" value="ECO:0007669"/>
    <property type="project" value="TreeGrafter"/>
</dbReference>
<evidence type="ECO:0000256" key="5">
    <source>
        <dbReference type="ARBA" id="ARBA00022833"/>
    </source>
</evidence>
<keyword evidence="6" id="KW-0812">Transmembrane</keyword>
<dbReference type="InterPro" id="IPR036511">
    <property type="entry name" value="TGT-like_sf"/>
</dbReference>
<dbReference type="GO" id="GO:0016763">
    <property type="term" value="F:pentosyltransferase activity"/>
    <property type="evidence" value="ECO:0007669"/>
    <property type="project" value="InterPro"/>
</dbReference>
<evidence type="ECO:0000256" key="4">
    <source>
        <dbReference type="ARBA" id="ARBA00022723"/>
    </source>
</evidence>
<sequence length="567" mass="65293">MINFVPSQINLLIHFWSRFCFSVAYGYSFIQLFVLFFMLEILSSDLHSRITFFEVNNKKILTPTLVPVVDPRDNIITPHEMKHTFGFNFLITSSYLYLKRYGMPNVHSPPIHQTLDFDGIVMMDSGAYQILAYGDVSISPLQSLELQSLVQTDIGVILDVPTPPSDSFDEAKNKMEQTIERIELSLDHVKTHDKTLWTLPIQGGKNVSLIDNYIQKVKEKNYLDYFSFYALGSVVPIMASYDYTTLFSMIHHARSNLPYHIPLHIFGAGHPMIFPFIVALGGDTFDSAAYILFAKDNRYMTSTGTLILDNIQEFPCDCEVCSKYTPQELRESPHNERIRALAAHNLHISSTEIKLIREAIRNGNLWELLEQRALSHPNLYQAFHVLTDLSKKGFFDIGTPITKSGGLKIYNHLSFDRPEFKIIRERILKNYQKNSESLYIYLLSGEKTPIELFNLNPELKDKLINHLSSADVSLFLPFFGVFPFELHETYPFSQFVFSNVIDSIILEKAIEVTINYIMKKGYSEIIILPAERKEKLNSIRDKLQDKLQMLDKVELNVYTSKEKSEED</sequence>
<dbReference type="NCBIfam" id="TIGR00449">
    <property type="entry name" value="tgt_general"/>
    <property type="match status" value="1"/>
</dbReference>
<dbReference type="Pfam" id="PF01702">
    <property type="entry name" value="TGT"/>
    <property type="match status" value="1"/>
</dbReference>
<keyword evidence="6" id="KW-1133">Transmembrane helix</keyword>
<feature type="transmembrane region" description="Helical" evidence="6">
    <location>
        <begin position="222"/>
        <end position="241"/>
    </location>
</feature>
<evidence type="ECO:0000256" key="6">
    <source>
        <dbReference type="SAM" id="Phobius"/>
    </source>
</evidence>
<dbReference type="GO" id="GO:0002099">
    <property type="term" value="P:tRNA wobble guanine modification"/>
    <property type="evidence" value="ECO:0007669"/>
    <property type="project" value="TreeGrafter"/>
</dbReference>
<name>A0A9Y1FKJ7_9ARCH</name>
<organism evidence="8">
    <name type="scientific">Candidatus Heimdallarchaeum aukensis</name>
    <dbReference type="NCBI Taxonomy" id="2876573"/>
    <lineage>
        <taxon>Archaea</taxon>
        <taxon>Promethearchaeati</taxon>
        <taxon>Candidatus Heimdallarchaeota</taxon>
        <taxon>Candidatus Heimdallarchaeia (ex Rinke et al. 2021) (nom. nud.)</taxon>
        <taxon>Candidatus Heimdallarchaeales</taxon>
        <taxon>Candidatus Heimdallarchaeaceae</taxon>
        <taxon>Candidatus Heimdallarchaeum</taxon>
    </lineage>
</organism>
<keyword evidence="5" id="KW-0862">Zinc</keyword>
<protein>
    <submittedName>
        <fullName evidence="8">tRNA guanosine(15) transglycosylase TgtA</fullName>
        <ecNumber evidence="8">2.4.2.48</ecNumber>
    </submittedName>
</protein>
<feature type="transmembrane region" description="Helical" evidence="6">
    <location>
        <begin position="272"/>
        <end position="293"/>
    </location>
</feature>
<evidence type="ECO:0000313" key="8">
    <source>
        <dbReference type="EMBL" id="UJG39971.1"/>
    </source>
</evidence>
<dbReference type="PANTHER" id="PTHR46499">
    <property type="entry name" value="QUEUINE TRNA-RIBOSYLTRANSFERASE"/>
    <property type="match status" value="1"/>
</dbReference>
<accession>A0A9Y1FKJ7</accession>
<dbReference type="InterPro" id="IPR002616">
    <property type="entry name" value="tRNA_ribo_trans-like"/>
</dbReference>
<dbReference type="SUPFAM" id="SSF88802">
    <property type="entry name" value="Pre-PUA domain"/>
    <property type="match status" value="1"/>
</dbReference>
<dbReference type="Gene3D" id="3.20.20.105">
    <property type="entry name" value="Queuine tRNA-ribosyltransferase-like"/>
    <property type="match status" value="1"/>
</dbReference>
<dbReference type="InterPro" id="IPR004804">
    <property type="entry name" value="TgtA"/>
</dbReference>
<dbReference type="AlphaFoldDB" id="A0A9Y1FKJ7"/>
<keyword evidence="4" id="KW-0479">Metal-binding</keyword>
<dbReference type="GO" id="GO:0046872">
    <property type="term" value="F:metal ion binding"/>
    <property type="evidence" value="ECO:0007669"/>
    <property type="project" value="UniProtKB-KW"/>
</dbReference>
<keyword evidence="6" id="KW-0472">Membrane</keyword>
<reference evidence="8" key="1">
    <citation type="journal article" date="2022" name="Nat. Microbiol.">
        <title>Unique mobile elements and scalable gene flow at the prokaryote-eukaryote boundary revealed by circularized Asgard archaea genomes.</title>
        <authorList>
            <person name="Wu F."/>
            <person name="Speth D.R."/>
            <person name="Philosof A."/>
            <person name="Cremiere A."/>
            <person name="Narayanan A."/>
            <person name="Barco R.A."/>
            <person name="Connon S.A."/>
            <person name="Amend J.P."/>
            <person name="Antoshechkin I.A."/>
            <person name="Orphan V.J."/>
        </authorList>
    </citation>
    <scope>NUCLEOTIDE SEQUENCE</scope>
    <source>
        <strain evidence="8">PM71</strain>
    </source>
</reference>
<evidence type="ECO:0000256" key="1">
    <source>
        <dbReference type="ARBA" id="ARBA00022676"/>
    </source>
</evidence>
<gene>
    <name evidence="8" type="primary">tgtA</name>
    <name evidence="8" type="ORF">K9W45_08950</name>
</gene>
<evidence type="ECO:0000256" key="2">
    <source>
        <dbReference type="ARBA" id="ARBA00022679"/>
    </source>
</evidence>
<dbReference type="NCBIfam" id="TIGR00432">
    <property type="entry name" value="arcsn_tRNA_tgt"/>
    <property type="match status" value="1"/>
</dbReference>
<dbReference type="PANTHER" id="PTHR46499:SF1">
    <property type="entry name" value="QUEUINE TRNA-RIBOSYLTRANSFERASE"/>
    <property type="match status" value="1"/>
</dbReference>